<feature type="domain" description="Arrestin C-terminal-like" evidence="2">
    <location>
        <begin position="175"/>
        <end position="303"/>
    </location>
</feature>
<dbReference type="InterPro" id="IPR050357">
    <property type="entry name" value="Arrestin_domain-protein"/>
</dbReference>
<dbReference type="PANTHER" id="PTHR11188:SF175">
    <property type="entry name" value="ARRESTIN C-TERMINAL-LIKE DOMAIN-CONTAINING PROTEIN"/>
    <property type="match status" value="1"/>
</dbReference>
<protein>
    <submittedName>
        <fullName evidence="3">Arrestin domain protein</fullName>
    </submittedName>
</protein>
<dbReference type="SUPFAM" id="SSF81296">
    <property type="entry name" value="E set domains"/>
    <property type="match status" value="2"/>
</dbReference>
<dbReference type="InterPro" id="IPR014752">
    <property type="entry name" value="Arrestin-like_C"/>
</dbReference>
<dbReference type="InterPro" id="IPR014756">
    <property type="entry name" value="Ig_E-set"/>
</dbReference>
<dbReference type="PANTHER" id="PTHR11188">
    <property type="entry name" value="ARRESTIN DOMAIN CONTAINING PROTEIN"/>
    <property type="match status" value="1"/>
</dbReference>
<dbReference type="EMBL" id="JOJR01000032">
    <property type="protein sequence ID" value="RCN49578.1"/>
    <property type="molecule type" value="Genomic_DNA"/>
</dbReference>
<dbReference type="Gene3D" id="2.60.40.640">
    <property type="match status" value="2"/>
</dbReference>
<dbReference type="OrthoDB" id="5805898at2759"/>
<dbReference type="Pfam" id="PF02752">
    <property type="entry name" value="Arrestin_C"/>
    <property type="match status" value="1"/>
</dbReference>
<dbReference type="Pfam" id="PF00339">
    <property type="entry name" value="Arrestin_N"/>
    <property type="match status" value="1"/>
</dbReference>
<sequence>MSVSIEIADASRSFTPGERVQGYVKVSADQPLKAKSLRVFLKACAETEWLVSVYGIDSVHGRSAKVMYAAGVTYAQEEHCLWSPEENEKKGTIPPGVHSFPFAFSLPMNCPPSFEGTCGSITYTITAEIERPWKVNKTSAVTLTVCPVFDLNLIPEAVLSASAFKFKKTGCMLFRHGKICVQMRLERSGFAVGETLEAVAEINNNTKQPVVKVDLRLRRVDSYTAYRHGKTTNNNVRRCNKRQEETTVAESSENIDIAPHEVETTSVSLKIPETSPTFKSCSIIEVTYYVEVGKVEFHFTRSFFLKAGSTLDAQQKMFLGV</sequence>
<dbReference type="STRING" id="29170.A0A368H1D1"/>
<evidence type="ECO:0000313" key="3">
    <source>
        <dbReference type="EMBL" id="RCN49578.1"/>
    </source>
</evidence>
<dbReference type="Proteomes" id="UP000252519">
    <property type="component" value="Unassembled WGS sequence"/>
</dbReference>
<dbReference type="AlphaFoldDB" id="A0A368H1D1"/>
<dbReference type="InterPro" id="IPR011021">
    <property type="entry name" value="Arrestin-like_N"/>
</dbReference>
<dbReference type="SMART" id="SM01017">
    <property type="entry name" value="Arrestin_C"/>
    <property type="match status" value="1"/>
</dbReference>
<organism evidence="3 4">
    <name type="scientific">Ancylostoma caninum</name>
    <name type="common">Dog hookworm</name>
    <dbReference type="NCBI Taxonomy" id="29170"/>
    <lineage>
        <taxon>Eukaryota</taxon>
        <taxon>Metazoa</taxon>
        <taxon>Ecdysozoa</taxon>
        <taxon>Nematoda</taxon>
        <taxon>Chromadorea</taxon>
        <taxon>Rhabditida</taxon>
        <taxon>Rhabditina</taxon>
        <taxon>Rhabditomorpha</taxon>
        <taxon>Strongyloidea</taxon>
        <taxon>Ancylostomatidae</taxon>
        <taxon>Ancylostomatinae</taxon>
        <taxon>Ancylostoma</taxon>
    </lineage>
</organism>
<name>A0A368H1D1_ANCCA</name>
<evidence type="ECO:0000256" key="1">
    <source>
        <dbReference type="ARBA" id="ARBA00005298"/>
    </source>
</evidence>
<evidence type="ECO:0000259" key="2">
    <source>
        <dbReference type="SMART" id="SM01017"/>
    </source>
</evidence>
<dbReference type="GO" id="GO:0005737">
    <property type="term" value="C:cytoplasm"/>
    <property type="evidence" value="ECO:0007669"/>
    <property type="project" value="TreeGrafter"/>
</dbReference>
<comment type="caution">
    <text evidence="3">The sequence shown here is derived from an EMBL/GenBank/DDBJ whole genome shotgun (WGS) entry which is preliminary data.</text>
</comment>
<comment type="similarity">
    <text evidence="1">Belongs to the arrestin family.</text>
</comment>
<reference evidence="3 4" key="1">
    <citation type="submission" date="2014-10" db="EMBL/GenBank/DDBJ databases">
        <title>Draft genome of the hookworm Ancylostoma caninum.</title>
        <authorList>
            <person name="Mitreva M."/>
        </authorList>
    </citation>
    <scope>NUCLEOTIDE SEQUENCE [LARGE SCALE GENOMIC DNA]</scope>
    <source>
        <strain evidence="3 4">Baltimore</strain>
    </source>
</reference>
<accession>A0A368H1D1</accession>
<proteinExistence type="inferred from homology"/>
<dbReference type="InterPro" id="IPR011022">
    <property type="entry name" value="Arrestin_C-like"/>
</dbReference>
<keyword evidence="4" id="KW-1185">Reference proteome</keyword>
<evidence type="ECO:0000313" key="4">
    <source>
        <dbReference type="Proteomes" id="UP000252519"/>
    </source>
</evidence>
<gene>
    <name evidence="3" type="ORF">ANCCAN_04350</name>
</gene>
<dbReference type="GO" id="GO:0015031">
    <property type="term" value="P:protein transport"/>
    <property type="evidence" value="ECO:0007669"/>
    <property type="project" value="TreeGrafter"/>
</dbReference>